<dbReference type="AlphaFoldDB" id="A0A3S1BKP6"/>
<dbReference type="SMART" id="SM00382">
    <property type="entry name" value="AAA"/>
    <property type="match status" value="1"/>
</dbReference>
<evidence type="ECO:0000313" key="3">
    <source>
        <dbReference type="Proteomes" id="UP000281028"/>
    </source>
</evidence>
<keyword evidence="3" id="KW-1185">Reference proteome</keyword>
<comment type="caution">
    <text evidence="2">The sequence shown here is derived from an EMBL/GenBank/DDBJ whole genome shotgun (WGS) entry which is preliminary data.</text>
</comment>
<name>A0A3S1BKP6_9BACT</name>
<dbReference type="Gene3D" id="1.10.8.80">
    <property type="entry name" value="Magnesium chelatase subunit I, C-Terminal domain"/>
    <property type="match status" value="1"/>
</dbReference>
<evidence type="ECO:0000313" key="2">
    <source>
        <dbReference type="EMBL" id="NSL87091.1"/>
    </source>
</evidence>
<dbReference type="InterPro" id="IPR025943">
    <property type="entry name" value="Sigma_54_int_dom_ATP-bd_2"/>
</dbReference>
<dbReference type="InterPro" id="IPR041628">
    <property type="entry name" value="ChlI/MoxR_AAA_lid"/>
</dbReference>
<dbReference type="EMBL" id="RIAR02000001">
    <property type="protein sequence ID" value="NSL87091.1"/>
    <property type="molecule type" value="Genomic_DNA"/>
</dbReference>
<dbReference type="PROSITE" id="PS00676">
    <property type="entry name" value="SIGMA54_INTERACT_2"/>
    <property type="match status" value="1"/>
</dbReference>
<dbReference type="PANTHER" id="PTHR35023:SF1">
    <property type="entry name" value="MG-PROTOPORPHYRIN IX CHELATASE"/>
    <property type="match status" value="1"/>
</dbReference>
<protein>
    <submittedName>
        <fullName evidence="2">AAA domain-containing protein</fullName>
    </submittedName>
</protein>
<dbReference type="Gene3D" id="3.40.50.300">
    <property type="entry name" value="P-loop containing nucleotide triphosphate hydrolases"/>
    <property type="match status" value="1"/>
</dbReference>
<feature type="region of interest" description="Disordered" evidence="1">
    <location>
        <begin position="281"/>
        <end position="317"/>
    </location>
</feature>
<feature type="compositionally biased region" description="Basic and acidic residues" evidence="1">
    <location>
        <begin position="293"/>
        <end position="317"/>
    </location>
</feature>
<accession>A0A3S1BKP6</accession>
<dbReference type="SUPFAM" id="SSF52540">
    <property type="entry name" value="P-loop containing nucleoside triphosphate hydrolases"/>
    <property type="match status" value="1"/>
</dbReference>
<dbReference type="Pfam" id="PF17863">
    <property type="entry name" value="AAA_lid_2"/>
    <property type="match status" value="1"/>
</dbReference>
<dbReference type="InterPro" id="IPR003593">
    <property type="entry name" value="AAA+_ATPase"/>
</dbReference>
<dbReference type="Proteomes" id="UP000281028">
    <property type="component" value="Unassembled WGS sequence"/>
</dbReference>
<dbReference type="GO" id="GO:0005524">
    <property type="term" value="F:ATP binding"/>
    <property type="evidence" value="ECO:0007669"/>
    <property type="project" value="InterPro"/>
</dbReference>
<dbReference type="InterPro" id="IPR011704">
    <property type="entry name" value="ATPase_dyneun-rel_AAA"/>
</dbReference>
<sequence length="317" mass="35238">MRKPYYPFTAICGQDEFKLALLLAVIDPSLGGVLVMGDKGAGKTTTVRALASLLHNSVQPFPFVNLPVGASEDRVLGSVDLEILINEKREEVRQGLLAAAHEGILYIDEVNLLNDYIMDMLLDAAASGGYHLERDGLSAWQDSRFILIGTMNPEEGSLRPQLLDRFGLCVTVSTPAATDVRANIIRRRLAYDTAPQEFVHAYAETEREMNRAVNLARTLLTQVVTDDSLYTAVADLCLEHRAEGMRADILIVKAARAYAAFNNRLTVTVNDIHHVAPLVLAHRSRKTAPPENRQQRQREHSPSPDRGEYHTESRMKI</sequence>
<reference evidence="2" key="1">
    <citation type="submission" date="2020-05" db="EMBL/GenBank/DDBJ databases">
        <title>Chitinophaga laudate sp. nov., isolated from a tropical peat swamp.</title>
        <authorList>
            <person name="Goh C.B.S."/>
            <person name="Lee M.S."/>
            <person name="Parimannan S."/>
            <person name="Pasbakhsh P."/>
            <person name="Yule C.M."/>
            <person name="Rajandas H."/>
            <person name="Loke S."/>
            <person name="Croft L."/>
            <person name="Tan J.B.L."/>
        </authorList>
    </citation>
    <scope>NUCLEOTIDE SEQUENCE</scope>
    <source>
        <strain evidence="2">Mgbs1</strain>
    </source>
</reference>
<dbReference type="CDD" id="cd00009">
    <property type="entry name" value="AAA"/>
    <property type="match status" value="1"/>
</dbReference>
<evidence type="ECO:0000256" key="1">
    <source>
        <dbReference type="SAM" id="MobiDB-lite"/>
    </source>
</evidence>
<dbReference type="PANTHER" id="PTHR35023">
    <property type="entry name" value="CHELATASE-RELATED"/>
    <property type="match status" value="1"/>
</dbReference>
<dbReference type="OrthoDB" id="9775079at2"/>
<dbReference type="InterPro" id="IPR052989">
    <property type="entry name" value="Mg-chelatase_DI-like"/>
</dbReference>
<gene>
    <name evidence="2" type="ORF">ECE50_009635</name>
</gene>
<dbReference type="Pfam" id="PF07728">
    <property type="entry name" value="AAA_5"/>
    <property type="match status" value="1"/>
</dbReference>
<organism evidence="2 3">
    <name type="scientific">Chitinophaga solisilvae</name>
    <dbReference type="NCBI Taxonomy" id="1233460"/>
    <lineage>
        <taxon>Bacteria</taxon>
        <taxon>Pseudomonadati</taxon>
        <taxon>Bacteroidota</taxon>
        <taxon>Chitinophagia</taxon>
        <taxon>Chitinophagales</taxon>
        <taxon>Chitinophagaceae</taxon>
        <taxon>Chitinophaga</taxon>
    </lineage>
</organism>
<dbReference type="GO" id="GO:0016887">
    <property type="term" value="F:ATP hydrolysis activity"/>
    <property type="evidence" value="ECO:0007669"/>
    <property type="project" value="InterPro"/>
</dbReference>
<proteinExistence type="predicted"/>
<dbReference type="InterPro" id="IPR027417">
    <property type="entry name" value="P-loop_NTPase"/>
</dbReference>